<evidence type="ECO:0000256" key="1">
    <source>
        <dbReference type="PIRSR" id="PIRSR602481-1"/>
    </source>
</evidence>
<feature type="binding site" evidence="1">
    <location>
        <position position="99"/>
    </location>
    <ligand>
        <name>Zn(2+)</name>
        <dbReference type="ChEBI" id="CHEBI:29105"/>
    </ligand>
</feature>
<dbReference type="GO" id="GO:0003700">
    <property type="term" value="F:DNA-binding transcription factor activity"/>
    <property type="evidence" value="ECO:0007669"/>
    <property type="project" value="InterPro"/>
</dbReference>
<dbReference type="GO" id="GO:1900376">
    <property type="term" value="P:regulation of secondary metabolite biosynthetic process"/>
    <property type="evidence" value="ECO:0007669"/>
    <property type="project" value="TreeGrafter"/>
</dbReference>
<dbReference type="PANTHER" id="PTHR33202">
    <property type="entry name" value="ZINC UPTAKE REGULATION PROTEIN"/>
    <property type="match status" value="1"/>
</dbReference>
<sequence length="137" mass="15519">MKKDLKKQLEQKKVRPTAIRLLVLDTLQRQKTAVGLDDLEEALEKADRITLYRTLKTFEEMKLVHRIEDGAGATKFALCGEGCECAPKDIHVHFYCNNCEETFCLPKSEVPEVPLPEKFLPVETKVLVKGICQNCAS</sequence>
<dbReference type="KEGG" id="anp:FK178_05430"/>
<dbReference type="GO" id="GO:0045892">
    <property type="term" value="P:negative regulation of DNA-templated transcription"/>
    <property type="evidence" value="ECO:0007669"/>
    <property type="project" value="TreeGrafter"/>
</dbReference>
<evidence type="ECO:0000313" key="2">
    <source>
        <dbReference type="EMBL" id="QED37185.1"/>
    </source>
</evidence>
<gene>
    <name evidence="2" type="ORF">FK178_05430</name>
</gene>
<dbReference type="PANTHER" id="PTHR33202:SF22">
    <property type="entry name" value="HYDROGEN PEROXIDE SENSITIVE REPRESSOR"/>
    <property type="match status" value="1"/>
</dbReference>
<feature type="binding site" evidence="1">
    <location>
        <position position="96"/>
    </location>
    <ligand>
        <name>Zn(2+)</name>
        <dbReference type="ChEBI" id="CHEBI:29105"/>
    </ligand>
</feature>
<dbReference type="Proteomes" id="UP000321954">
    <property type="component" value="Chromosome"/>
</dbReference>
<proteinExistence type="predicted"/>
<protein>
    <submittedName>
        <fullName evidence="2">Transcriptional repressor</fullName>
    </submittedName>
</protein>
<evidence type="ECO:0000313" key="3">
    <source>
        <dbReference type="Proteomes" id="UP000321954"/>
    </source>
</evidence>
<dbReference type="OrthoDB" id="594893at2"/>
<keyword evidence="3" id="KW-1185">Reference proteome</keyword>
<dbReference type="GO" id="GO:0008270">
    <property type="term" value="F:zinc ion binding"/>
    <property type="evidence" value="ECO:0007669"/>
    <property type="project" value="TreeGrafter"/>
</dbReference>
<feature type="binding site" evidence="1">
    <location>
        <position position="135"/>
    </location>
    <ligand>
        <name>Zn(2+)</name>
        <dbReference type="ChEBI" id="CHEBI:29105"/>
    </ligand>
</feature>
<keyword evidence="1" id="KW-0479">Metal-binding</keyword>
<dbReference type="InterPro" id="IPR036390">
    <property type="entry name" value="WH_DNA-bd_sf"/>
</dbReference>
<dbReference type="GO" id="GO:0000976">
    <property type="term" value="F:transcription cis-regulatory region binding"/>
    <property type="evidence" value="ECO:0007669"/>
    <property type="project" value="TreeGrafter"/>
</dbReference>
<feature type="binding site" evidence="1">
    <location>
        <position position="132"/>
    </location>
    <ligand>
        <name>Zn(2+)</name>
        <dbReference type="ChEBI" id="CHEBI:29105"/>
    </ligand>
</feature>
<accession>A0A5B8YH33</accession>
<organism evidence="2 3">
    <name type="scientific">Antarcticibacterium arcticum</name>
    <dbReference type="NCBI Taxonomy" id="2585771"/>
    <lineage>
        <taxon>Bacteria</taxon>
        <taxon>Pseudomonadati</taxon>
        <taxon>Bacteroidota</taxon>
        <taxon>Flavobacteriia</taxon>
        <taxon>Flavobacteriales</taxon>
        <taxon>Flavobacteriaceae</taxon>
        <taxon>Antarcticibacterium</taxon>
    </lineage>
</organism>
<name>A0A5B8YH33_9FLAO</name>
<keyword evidence="1" id="KW-0862">Zinc</keyword>
<dbReference type="Gene3D" id="1.10.10.10">
    <property type="entry name" value="Winged helix-like DNA-binding domain superfamily/Winged helix DNA-binding domain"/>
    <property type="match status" value="1"/>
</dbReference>
<dbReference type="InterPro" id="IPR002481">
    <property type="entry name" value="FUR"/>
</dbReference>
<dbReference type="AlphaFoldDB" id="A0A5B8YH33"/>
<dbReference type="Pfam" id="PF01475">
    <property type="entry name" value="FUR"/>
    <property type="match status" value="1"/>
</dbReference>
<dbReference type="InterPro" id="IPR036388">
    <property type="entry name" value="WH-like_DNA-bd_sf"/>
</dbReference>
<dbReference type="SUPFAM" id="SSF46785">
    <property type="entry name" value="Winged helix' DNA-binding domain"/>
    <property type="match status" value="1"/>
</dbReference>
<dbReference type="EMBL" id="CP042476">
    <property type="protein sequence ID" value="QED37185.1"/>
    <property type="molecule type" value="Genomic_DNA"/>
</dbReference>
<reference evidence="2 3" key="1">
    <citation type="submission" date="2019-08" db="EMBL/GenBank/DDBJ databases">
        <title>Antarcticibacterium arcticum sp. nov., a bacterium isolated from marine sediment of the Canadian Beaufort Sea.</title>
        <authorList>
            <person name="Lee Y.M."/>
            <person name="Baek K."/>
            <person name="Lee D.-H."/>
            <person name="Shin S.C."/>
            <person name="Jin Y.K."/>
            <person name="Park Y."/>
        </authorList>
    </citation>
    <scope>NUCLEOTIDE SEQUENCE [LARGE SCALE GENOMIC DNA]</scope>
    <source>
        <strain evidence="2 3">PAMC 28998</strain>
    </source>
</reference>
<comment type="cofactor">
    <cofactor evidence="1">
        <name>Zn(2+)</name>
        <dbReference type="ChEBI" id="CHEBI:29105"/>
    </cofactor>
    <text evidence="1">Binds 1 zinc ion per subunit.</text>
</comment>
<dbReference type="RefSeq" id="WP_146831812.1">
    <property type="nucleotide sequence ID" value="NZ_CP042476.1"/>
</dbReference>